<gene>
    <name evidence="1" type="ORF">FE394_13280</name>
</gene>
<proteinExistence type="predicted"/>
<comment type="caution">
    <text evidence="1">The sequence shown here is derived from an EMBL/GenBank/DDBJ whole genome shotgun (WGS) entry which is preliminary data.</text>
</comment>
<organism evidence="1 2">
    <name type="scientific">Xenorhabdus littoralis</name>
    <dbReference type="NCBI Taxonomy" id="2582835"/>
    <lineage>
        <taxon>Bacteria</taxon>
        <taxon>Pseudomonadati</taxon>
        <taxon>Pseudomonadota</taxon>
        <taxon>Gammaproteobacteria</taxon>
        <taxon>Enterobacterales</taxon>
        <taxon>Morganellaceae</taxon>
        <taxon>Xenorhabdus</taxon>
    </lineage>
</organism>
<dbReference type="EMBL" id="VCDP01000051">
    <property type="protein sequence ID" value="MDX8000150.1"/>
    <property type="molecule type" value="Genomic_DNA"/>
</dbReference>
<sequence length="345" mass="38316">MNISENITLSPPTLPQADGNNTISISDLRAMEIQYLLMAVPSYHDVQTGDSIVGQLCLNGDCSSGNQTGVLKSIPYTITPDKTHESPYYLLFVLNDISQYGSYQAQYTITSYGNTRSSPAVNINLISKNSSSLSDYIPSVPNATGDQGTLLTEDDYYRLDKLTVNVPVYDDMAPGHTVRVLWKGRRKDIIYKTPPQTVSVAAPMTFYVPRFEFIDNISDTVKVLFSVERSADNIVEFSGTLHLSIEGQSLDLPAPSLAYNYDDGSIQVIVSYSGMTTEQTIEVRLVGKTMVQTDLQTVDNLQNMVIDIPNDWAEENRGHLVLIDYAIGDINGDRYNFSHILRRVL</sequence>
<keyword evidence="2" id="KW-1185">Reference proteome</keyword>
<evidence type="ECO:0000313" key="2">
    <source>
        <dbReference type="Proteomes" id="UP001271640"/>
    </source>
</evidence>
<accession>A0ABU4SNC6</accession>
<dbReference type="RefSeq" id="WP_319926859.1">
    <property type="nucleotide sequence ID" value="NZ_VCDP01000051.1"/>
</dbReference>
<dbReference type="Proteomes" id="UP001271640">
    <property type="component" value="Unassembled WGS sequence"/>
</dbReference>
<protein>
    <submittedName>
        <fullName evidence="1">Uncharacterized protein</fullName>
    </submittedName>
</protein>
<name>A0ABU4SNC6_9GAMM</name>
<evidence type="ECO:0000313" key="1">
    <source>
        <dbReference type="EMBL" id="MDX8000150.1"/>
    </source>
</evidence>
<reference evidence="2" key="1">
    <citation type="journal article" date="2024" name="Toxins">
        <title>Genome Sequence Analysis of Native Xenorhabdus Strains Isolated from Entomopathogenic Nematodes in Argentina.</title>
        <authorList>
            <person name="Palma L."/>
            <person name="Frizzo L."/>
            <person name="Kaiser S."/>
            <person name="Berry C."/>
            <person name="Caballero P."/>
            <person name="Bode H.B."/>
            <person name="Del Valle E.E."/>
        </authorList>
    </citation>
    <scope>NUCLEOTIDE SEQUENCE [LARGE SCALE GENOMIC DNA]</scope>
    <source>
        <strain evidence="2">Reich</strain>
    </source>
</reference>